<reference evidence="2 3" key="1">
    <citation type="submission" date="2015-04" db="EMBL/GenBank/DDBJ databases">
        <title>Genome sequence of Mycobacterium arupense GUC1.</title>
        <authorList>
            <person name="Greninger A.L."/>
            <person name="Cunningham G."/>
            <person name="Chiu C.Y."/>
            <person name="Miller S."/>
        </authorList>
    </citation>
    <scope>NUCLEOTIDE SEQUENCE [LARGE SCALE GENOMIC DNA]</scope>
    <source>
        <strain evidence="2 3">GUC1</strain>
    </source>
</reference>
<sequence>MPLCDPDGMSPFAPSASAEVCPGARLEGLFEELAELSGQRNAIAVHLDVEQQIGALRLGPLLPDAERQYLTCDATCEVWFERDGAVIGCVRSTRNSTPAHWPAHPTP</sequence>
<protein>
    <recommendedName>
        <fullName evidence="1">DUF222 domain-containing protein</fullName>
    </recommendedName>
</protein>
<organism evidence="2 3">
    <name type="scientific">Mycolicibacter arupensis</name>
    <dbReference type="NCBI Taxonomy" id="342002"/>
    <lineage>
        <taxon>Bacteria</taxon>
        <taxon>Bacillati</taxon>
        <taxon>Actinomycetota</taxon>
        <taxon>Actinomycetes</taxon>
        <taxon>Mycobacteriales</taxon>
        <taxon>Mycobacteriaceae</taxon>
        <taxon>Mycolicibacter</taxon>
    </lineage>
</organism>
<feature type="domain" description="DUF222" evidence="1">
    <location>
        <begin position="36"/>
        <end position="99"/>
    </location>
</feature>
<comment type="caution">
    <text evidence="2">The sequence shown here is derived from an EMBL/GenBank/DDBJ whole genome shotgun (WGS) entry which is preliminary data.</text>
</comment>
<name>A0A0M2WCW7_9MYCO</name>
<dbReference type="PATRIC" id="fig|342002.3.peg.3430"/>
<evidence type="ECO:0000313" key="3">
    <source>
        <dbReference type="Proteomes" id="UP000034416"/>
    </source>
</evidence>
<dbReference type="EMBL" id="LASW02000060">
    <property type="protein sequence ID" value="KKO60694.1"/>
    <property type="molecule type" value="Genomic_DNA"/>
</dbReference>
<feature type="non-terminal residue" evidence="2">
    <location>
        <position position="107"/>
    </location>
</feature>
<dbReference type="InterPro" id="IPR003870">
    <property type="entry name" value="DUF222"/>
</dbReference>
<evidence type="ECO:0000259" key="1">
    <source>
        <dbReference type="Pfam" id="PF02720"/>
    </source>
</evidence>
<proteinExistence type="predicted"/>
<accession>A0A0M2WCW7</accession>
<evidence type="ECO:0000313" key="2">
    <source>
        <dbReference type="EMBL" id="KKO60694.1"/>
    </source>
</evidence>
<gene>
    <name evidence="2" type="ORF">WR43_22380</name>
</gene>
<dbReference type="Proteomes" id="UP000034416">
    <property type="component" value="Unassembled WGS sequence"/>
</dbReference>
<dbReference type="Pfam" id="PF02720">
    <property type="entry name" value="DUF222"/>
    <property type="match status" value="1"/>
</dbReference>
<dbReference type="AlphaFoldDB" id="A0A0M2WCW7"/>